<comment type="caution">
    <text evidence="1">The sequence shown here is derived from an EMBL/GenBank/DDBJ whole genome shotgun (WGS) entry which is preliminary data.</text>
</comment>
<reference evidence="1" key="1">
    <citation type="submission" date="2022-08" db="EMBL/GenBank/DDBJ databases">
        <title>Genome Sequence of Fusarium decemcellulare.</title>
        <authorList>
            <person name="Buettner E."/>
        </authorList>
    </citation>
    <scope>NUCLEOTIDE SEQUENCE</scope>
    <source>
        <strain evidence="1">Babe19</strain>
    </source>
</reference>
<protein>
    <submittedName>
        <fullName evidence="1">Uncharacterized protein</fullName>
    </submittedName>
</protein>
<evidence type="ECO:0000313" key="1">
    <source>
        <dbReference type="EMBL" id="KAJ3533330.1"/>
    </source>
</evidence>
<accession>A0ACC1S7D8</accession>
<dbReference type="Proteomes" id="UP001148629">
    <property type="component" value="Unassembled WGS sequence"/>
</dbReference>
<organism evidence="1 2">
    <name type="scientific">Fusarium decemcellulare</name>
    <dbReference type="NCBI Taxonomy" id="57161"/>
    <lineage>
        <taxon>Eukaryota</taxon>
        <taxon>Fungi</taxon>
        <taxon>Dikarya</taxon>
        <taxon>Ascomycota</taxon>
        <taxon>Pezizomycotina</taxon>
        <taxon>Sordariomycetes</taxon>
        <taxon>Hypocreomycetidae</taxon>
        <taxon>Hypocreales</taxon>
        <taxon>Nectriaceae</taxon>
        <taxon>Fusarium</taxon>
        <taxon>Fusarium decemcellulare species complex</taxon>
    </lineage>
</organism>
<keyword evidence="2" id="KW-1185">Reference proteome</keyword>
<sequence>MKPEDDHPRLDESQSRTVDQNDSTPNEVSEKTMLENKLADETHLRRFTENVLDSRQQEIESRESEKSELSAKMEELKKELASTQRQLAESRSQTKIKAKQLQDAKDQIFRLQPNRKDITEAEAREAYKNLVGNVQRWVENRVKDVIDDLEHGRLRTRPIPPDASRFVSLLREQSRKHLNVDQSDEYHVMSIIMNYLYLALFSKSFYCPLDDTDEDGTLMWIDELENTMSRLPRDVAHCREWRSETLTALVQQPIFKSRRTRHINLITDDLTSLLSAIVPRTTSHELHSSIRRSIVEPAADLVHQLHLASNIFSLKWPARTAATRLEVYQCLNLASDGMILDLSGTKQTSPSRRNVSYLFDVAPGLFVERIEGGRKTGTKAIVKPTVLVDNAEREVPQKPTVMRWLWDNAPTSQNVGRSVSRPPGPRRTNGSTVSGPTRQR</sequence>
<evidence type="ECO:0000313" key="2">
    <source>
        <dbReference type="Proteomes" id="UP001148629"/>
    </source>
</evidence>
<dbReference type="EMBL" id="JANRMS010000879">
    <property type="protein sequence ID" value="KAJ3533330.1"/>
    <property type="molecule type" value="Genomic_DNA"/>
</dbReference>
<name>A0ACC1S7D8_9HYPO</name>
<gene>
    <name evidence="1" type="ORF">NM208_g8036</name>
</gene>
<proteinExistence type="predicted"/>